<dbReference type="InterPro" id="IPR021150">
    <property type="entry name" value="Ubiq_cyt_c_chap"/>
</dbReference>
<dbReference type="Pfam" id="PF03981">
    <property type="entry name" value="Ubiq_cyt_C_chap"/>
    <property type="match status" value="1"/>
</dbReference>
<dbReference type="PANTHER" id="PTHR12184:SF1">
    <property type="entry name" value="UBIQUINOL-CYTOCHROME-C REDUCTASE COMPLEX ASSEMBLY FACTOR 1"/>
    <property type="match status" value="1"/>
</dbReference>
<evidence type="ECO:0000313" key="4">
    <source>
        <dbReference type="EMBL" id="CAA2103755.1"/>
    </source>
</evidence>
<name>A0A679J545_9HYPH</name>
<reference evidence="4" key="1">
    <citation type="submission" date="2019-12" db="EMBL/GenBank/DDBJ databases">
        <authorList>
            <person name="Cremers G."/>
        </authorList>
    </citation>
    <scope>NUCLEOTIDE SEQUENCE</scope>
    <source>
        <strain evidence="4">Mbul1</strain>
    </source>
</reference>
<evidence type="ECO:0000256" key="1">
    <source>
        <dbReference type="ARBA" id="ARBA00006407"/>
    </source>
</evidence>
<accession>A0A679J545</accession>
<gene>
    <name evidence="4" type="ORF">MBUL_02356</name>
</gene>
<dbReference type="PANTHER" id="PTHR12184">
    <property type="entry name" value="UBIQUINOL-CYTOCHROME C REDUCTASE COMPLEX ASSEMBLY FACTOR 1 FAMILY MEMBER"/>
    <property type="match status" value="1"/>
</dbReference>
<feature type="domain" description="Ubiquinol-cytochrome c chaperone" evidence="3">
    <location>
        <begin position="81"/>
        <end position="216"/>
    </location>
</feature>
<comment type="similarity">
    <text evidence="2">Belongs to the UPF0174 family.</text>
</comment>
<protein>
    <recommendedName>
        <fullName evidence="3">Ubiquinol-cytochrome c chaperone domain-containing protein</fullName>
    </recommendedName>
</protein>
<dbReference type="EMBL" id="LR743504">
    <property type="protein sequence ID" value="CAA2103755.1"/>
    <property type="molecule type" value="Genomic_DNA"/>
</dbReference>
<dbReference type="AlphaFoldDB" id="A0A679J545"/>
<comment type="similarity">
    <text evidence="1">Belongs to the CBP3 family.</text>
</comment>
<proteinExistence type="inferred from homology"/>
<dbReference type="InterPro" id="IPR007129">
    <property type="entry name" value="Ubiqinol_cyt_c_chaperone_CPB3"/>
</dbReference>
<sequence length="230" mass="24613">MSAIAGADLHLDVPVELAPWLSVAVPRGYGFDKASSATPLPPPVDGMISRFFKRSSARASVVEALHLRINEASRVPALYTHLGVPDTVEGRFECLTLHVILVLRRMNQLPQPAADIAQDLVNAVFLQLDSSLRELGVGDFGVPKRMKKLGAAFYGRAAGYDGALDARDEDGLKATLARNVIGTETPEAGAGLARYVLRSVDLLDGRDLDHLISHGPGFPSPLNLNQSGDI</sequence>
<organism evidence="4">
    <name type="scientific">Methylobacterium bullatum</name>
    <dbReference type="NCBI Taxonomy" id="570505"/>
    <lineage>
        <taxon>Bacteria</taxon>
        <taxon>Pseudomonadati</taxon>
        <taxon>Pseudomonadota</taxon>
        <taxon>Alphaproteobacteria</taxon>
        <taxon>Hyphomicrobiales</taxon>
        <taxon>Methylobacteriaceae</taxon>
        <taxon>Methylobacterium</taxon>
    </lineage>
</organism>
<evidence type="ECO:0000256" key="2">
    <source>
        <dbReference type="ARBA" id="ARBA00006436"/>
    </source>
</evidence>
<evidence type="ECO:0000259" key="3">
    <source>
        <dbReference type="Pfam" id="PF03981"/>
    </source>
</evidence>